<sequence length="82" mass="9592">MKNWRFFFYVLAVLRANSAMEDSRVAMSAHQSLLILFLQVVTLHSHFHFTYNARISSLSLNPLIDKMQLIIMLIEVRGNIRI</sequence>
<gene>
    <name evidence="2" type="ORF">T4A_12841</name>
    <name evidence="3" type="ORF">T4B_7141</name>
    <name evidence="4" type="ORF">T4C_10514</name>
</gene>
<feature type="signal peptide" evidence="1">
    <location>
        <begin position="1"/>
        <end position="19"/>
    </location>
</feature>
<evidence type="ECO:0000313" key="2">
    <source>
        <dbReference type="EMBL" id="KRY65763.1"/>
    </source>
</evidence>
<evidence type="ECO:0000313" key="4">
    <source>
        <dbReference type="EMBL" id="KRZ42951.1"/>
    </source>
</evidence>
<dbReference type="EMBL" id="JYDS01000331">
    <property type="protein sequence ID" value="KRZ13384.1"/>
    <property type="molecule type" value="Genomic_DNA"/>
</dbReference>
<evidence type="ECO:0008006" key="7">
    <source>
        <dbReference type="Google" id="ProtNLM"/>
    </source>
</evidence>
<dbReference type="EMBL" id="JYDR01000195">
    <property type="protein sequence ID" value="KRY65763.1"/>
    <property type="molecule type" value="Genomic_DNA"/>
</dbReference>
<dbReference type="EMBL" id="JYDV01000012">
    <property type="protein sequence ID" value="KRZ42951.1"/>
    <property type="molecule type" value="Genomic_DNA"/>
</dbReference>
<reference evidence="5 6" key="1">
    <citation type="submission" date="2015-01" db="EMBL/GenBank/DDBJ databases">
        <title>Evolution of Trichinella species and genotypes.</title>
        <authorList>
            <person name="Korhonen P.K."/>
            <person name="Edoardo P."/>
            <person name="Giuseppe L.R."/>
            <person name="Gasser R.B."/>
        </authorList>
    </citation>
    <scope>NUCLEOTIDE SEQUENCE [LARGE SCALE GENOMIC DNA]</scope>
    <source>
        <strain evidence="2">ISS13</strain>
        <strain evidence="4">ISS176</strain>
        <strain evidence="3">ISS588</strain>
    </source>
</reference>
<organism evidence="2 5">
    <name type="scientific">Trichinella pseudospiralis</name>
    <name type="common">Parasitic roundworm</name>
    <dbReference type="NCBI Taxonomy" id="6337"/>
    <lineage>
        <taxon>Eukaryota</taxon>
        <taxon>Metazoa</taxon>
        <taxon>Ecdysozoa</taxon>
        <taxon>Nematoda</taxon>
        <taxon>Enoplea</taxon>
        <taxon>Dorylaimia</taxon>
        <taxon>Trichinellida</taxon>
        <taxon>Trichinellidae</taxon>
        <taxon>Trichinella</taxon>
    </lineage>
</organism>
<name>A0A0V1DXX2_TRIPS</name>
<feature type="chain" id="PRO_5010442771" description="Secreted protein" evidence="1">
    <location>
        <begin position="20"/>
        <end position="82"/>
    </location>
</feature>
<evidence type="ECO:0000313" key="3">
    <source>
        <dbReference type="EMBL" id="KRZ13384.1"/>
    </source>
</evidence>
<comment type="caution">
    <text evidence="2">The sequence shown here is derived from an EMBL/GenBank/DDBJ whole genome shotgun (WGS) entry which is preliminary data.</text>
</comment>
<dbReference type="Proteomes" id="UP000054805">
    <property type="component" value="Unassembled WGS sequence"/>
</dbReference>
<accession>A0A0V1DXX2</accession>
<protein>
    <recommendedName>
        <fullName evidence="7">Secreted protein</fullName>
    </recommendedName>
</protein>
<dbReference type="Proteomes" id="UP000054632">
    <property type="component" value="Unassembled WGS sequence"/>
</dbReference>
<evidence type="ECO:0000313" key="5">
    <source>
        <dbReference type="Proteomes" id="UP000054632"/>
    </source>
</evidence>
<dbReference type="AlphaFoldDB" id="A0A0V1DXX2"/>
<keyword evidence="6" id="KW-1185">Reference proteome</keyword>
<evidence type="ECO:0000256" key="1">
    <source>
        <dbReference type="SAM" id="SignalP"/>
    </source>
</evidence>
<evidence type="ECO:0000313" key="6">
    <source>
        <dbReference type="Proteomes" id="UP000054805"/>
    </source>
</evidence>
<keyword evidence="1" id="KW-0732">Signal</keyword>
<proteinExistence type="predicted"/>
<dbReference type="Proteomes" id="UP000054826">
    <property type="component" value="Unassembled WGS sequence"/>
</dbReference>